<proteinExistence type="predicted"/>
<dbReference type="SMART" id="SM00342">
    <property type="entry name" value="HTH_ARAC"/>
    <property type="match status" value="1"/>
</dbReference>
<protein>
    <submittedName>
        <fullName evidence="6">Helix-turn-helix transcriptional regulator</fullName>
    </submittedName>
</protein>
<dbReference type="AlphaFoldDB" id="A0A7X6H0W6"/>
<dbReference type="InterPro" id="IPR014710">
    <property type="entry name" value="RmlC-like_jellyroll"/>
</dbReference>
<evidence type="ECO:0000256" key="1">
    <source>
        <dbReference type="ARBA" id="ARBA00023015"/>
    </source>
</evidence>
<name>A0A7X6H0W6_9RHOB</name>
<evidence type="ECO:0000256" key="4">
    <source>
        <dbReference type="SAM" id="MobiDB-lite"/>
    </source>
</evidence>
<evidence type="ECO:0000259" key="5">
    <source>
        <dbReference type="PROSITE" id="PS01124"/>
    </source>
</evidence>
<comment type="caution">
    <text evidence="6">The sequence shown here is derived from an EMBL/GenBank/DDBJ whole genome shotgun (WGS) entry which is preliminary data.</text>
</comment>
<dbReference type="InterPro" id="IPR018060">
    <property type="entry name" value="HTH_AraC"/>
</dbReference>
<keyword evidence="3" id="KW-0804">Transcription</keyword>
<feature type="domain" description="HTH araC/xylS-type" evidence="5">
    <location>
        <begin position="180"/>
        <end position="278"/>
    </location>
</feature>
<dbReference type="InterPro" id="IPR009057">
    <property type="entry name" value="Homeodomain-like_sf"/>
</dbReference>
<dbReference type="InterPro" id="IPR050204">
    <property type="entry name" value="AraC_XylS_family_regulators"/>
</dbReference>
<dbReference type="Gene3D" id="1.10.10.60">
    <property type="entry name" value="Homeodomain-like"/>
    <property type="match status" value="1"/>
</dbReference>
<dbReference type="Pfam" id="PF02311">
    <property type="entry name" value="AraC_binding"/>
    <property type="match status" value="1"/>
</dbReference>
<gene>
    <name evidence="6" type="ORF">HCU73_09210</name>
</gene>
<dbReference type="PROSITE" id="PS01124">
    <property type="entry name" value="HTH_ARAC_FAMILY_2"/>
    <property type="match status" value="1"/>
</dbReference>
<sequence>MTEAAPIPVFTLFGETAPFPDILHVERIADRAPALGWTIAPHRHGQLAQLLLIETGAAAAMLDGAALDLGAGAFLYVPPGVVHGYGFRPGSTGHVVTLTRAVLASAAPGAPGLAAALARPRHGAADDRLVQLVRLLSDSFGDTGRFRAQAVLGLAQALLARLAETAEGGGPGAAADPRLARLDALIAAQMAEGWQAADYAAALSVSTGHLSRLCRAARGVGAKAYIEQAVMEEACRLLAFTTLPAAGIGYRLGFDDPSHFSKRFRAARGLSPTEYRRTLEGRGAPARPEENPPPPP</sequence>
<dbReference type="GO" id="GO:0043565">
    <property type="term" value="F:sequence-specific DNA binding"/>
    <property type="evidence" value="ECO:0007669"/>
    <property type="project" value="InterPro"/>
</dbReference>
<dbReference type="SUPFAM" id="SSF51215">
    <property type="entry name" value="Regulatory protein AraC"/>
    <property type="match status" value="1"/>
</dbReference>
<dbReference type="EMBL" id="JAAZQQ010000002">
    <property type="protein sequence ID" value="NKX44767.1"/>
    <property type="molecule type" value="Genomic_DNA"/>
</dbReference>
<keyword evidence="1" id="KW-0805">Transcription regulation</keyword>
<dbReference type="InterPro" id="IPR037923">
    <property type="entry name" value="HTH-like"/>
</dbReference>
<dbReference type="PANTHER" id="PTHR46796">
    <property type="entry name" value="HTH-TYPE TRANSCRIPTIONAL ACTIVATOR RHAS-RELATED"/>
    <property type="match status" value="1"/>
</dbReference>
<reference evidence="6 7" key="1">
    <citation type="submission" date="2020-04" db="EMBL/GenBank/DDBJ databases">
        <authorList>
            <person name="Yoon J."/>
        </authorList>
    </citation>
    <scope>NUCLEOTIDE SEQUENCE [LARGE SCALE GENOMIC DNA]</scope>
    <source>
        <strain evidence="6 7">KMU-115</strain>
    </source>
</reference>
<evidence type="ECO:0000313" key="6">
    <source>
        <dbReference type="EMBL" id="NKX44767.1"/>
    </source>
</evidence>
<dbReference type="SUPFAM" id="SSF46689">
    <property type="entry name" value="Homeodomain-like"/>
    <property type="match status" value="1"/>
</dbReference>
<evidence type="ECO:0000256" key="2">
    <source>
        <dbReference type="ARBA" id="ARBA00023125"/>
    </source>
</evidence>
<evidence type="ECO:0000313" key="7">
    <source>
        <dbReference type="Proteomes" id="UP000526408"/>
    </source>
</evidence>
<evidence type="ECO:0000256" key="3">
    <source>
        <dbReference type="ARBA" id="ARBA00023163"/>
    </source>
</evidence>
<dbReference type="InterPro" id="IPR003313">
    <property type="entry name" value="AraC-bd"/>
</dbReference>
<keyword evidence="7" id="KW-1185">Reference proteome</keyword>
<dbReference type="Pfam" id="PF12833">
    <property type="entry name" value="HTH_18"/>
    <property type="match status" value="1"/>
</dbReference>
<keyword evidence="2" id="KW-0238">DNA-binding</keyword>
<dbReference type="GO" id="GO:0003700">
    <property type="term" value="F:DNA-binding transcription factor activity"/>
    <property type="evidence" value="ECO:0007669"/>
    <property type="project" value="InterPro"/>
</dbReference>
<organism evidence="6 7">
    <name type="scientific">Roseicyclus persicicus</name>
    <dbReference type="NCBI Taxonomy" id="2650661"/>
    <lineage>
        <taxon>Bacteria</taxon>
        <taxon>Pseudomonadati</taxon>
        <taxon>Pseudomonadota</taxon>
        <taxon>Alphaproteobacteria</taxon>
        <taxon>Rhodobacterales</taxon>
        <taxon>Roseobacteraceae</taxon>
        <taxon>Roseicyclus</taxon>
    </lineage>
</organism>
<dbReference type="Proteomes" id="UP000526408">
    <property type="component" value="Unassembled WGS sequence"/>
</dbReference>
<dbReference type="RefSeq" id="WP_168623113.1">
    <property type="nucleotide sequence ID" value="NZ_JAAZQQ010000002.1"/>
</dbReference>
<dbReference type="Gene3D" id="2.60.120.10">
    <property type="entry name" value="Jelly Rolls"/>
    <property type="match status" value="1"/>
</dbReference>
<dbReference type="InterPro" id="IPR047264">
    <property type="entry name" value="Cupin_HpaA-like_N"/>
</dbReference>
<accession>A0A7X6H0W6</accession>
<feature type="region of interest" description="Disordered" evidence="4">
    <location>
        <begin position="274"/>
        <end position="296"/>
    </location>
</feature>
<dbReference type="CDD" id="cd06999">
    <property type="entry name" value="cupin_HpaA-like_N"/>
    <property type="match status" value="1"/>
</dbReference>